<reference evidence="1 2" key="1">
    <citation type="journal article" date="2013" name="BMC Genomics">
        <title>The miniature genome of a carnivorous plant Genlisea aurea contains a low number of genes and short non-coding sequences.</title>
        <authorList>
            <person name="Leushkin E.V."/>
            <person name="Sutormin R.A."/>
            <person name="Nabieva E.R."/>
            <person name="Penin A.A."/>
            <person name="Kondrashov A.S."/>
            <person name="Logacheva M.D."/>
        </authorList>
    </citation>
    <scope>NUCLEOTIDE SEQUENCE [LARGE SCALE GENOMIC DNA]</scope>
</reference>
<organism evidence="1 2">
    <name type="scientific">Genlisea aurea</name>
    <dbReference type="NCBI Taxonomy" id="192259"/>
    <lineage>
        <taxon>Eukaryota</taxon>
        <taxon>Viridiplantae</taxon>
        <taxon>Streptophyta</taxon>
        <taxon>Embryophyta</taxon>
        <taxon>Tracheophyta</taxon>
        <taxon>Spermatophyta</taxon>
        <taxon>Magnoliopsida</taxon>
        <taxon>eudicotyledons</taxon>
        <taxon>Gunneridae</taxon>
        <taxon>Pentapetalae</taxon>
        <taxon>asterids</taxon>
        <taxon>lamiids</taxon>
        <taxon>Lamiales</taxon>
        <taxon>Lentibulariaceae</taxon>
        <taxon>Genlisea</taxon>
    </lineage>
</organism>
<dbReference type="InterPro" id="IPR052650">
    <property type="entry name" value="Zinc_finger_CCCH"/>
</dbReference>
<evidence type="ECO:0000313" key="1">
    <source>
        <dbReference type="EMBL" id="EPS61456.1"/>
    </source>
</evidence>
<protein>
    <submittedName>
        <fullName evidence="1">Uncharacterized protein</fullName>
    </submittedName>
</protein>
<feature type="non-terminal residue" evidence="1">
    <location>
        <position position="1"/>
    </location>
</feature>
<dbReference type="Proteomes" id="UP000015453">
    <property type="component" value="Unassembled WGS sequence"/>
</dbReference>
<dbReference type="PANTHER" id="PTHR36886:SF3">
    <property type="entry name" value="PROTEIN FRIGIDA-ESSENTIAL 1"/>
    <property type="match status" value="1"/>
</dbReference>
<name>S8CAR0_9LAMI</name>
<sequence length="101" mass="11429">DETVDSKGENQPRLFESKALICFRGALAEYVKELVKPTWREGLMSKDAHKLIVKKCVDKVVSTFQPHQIPATLEAANGYLSSSRSRLEKLVEGYIERYGKT</sequence>
<evidence type="ECO:0000313" key="2">
    <source>
        <dbReference type="Proteomes" id="UP000015453"/>
    </source>
</evidence>
<accession>S8CAR0</accession>
<keyword evidence="2" id="KW-1185">Reference proteome</keyword>
<proteinExistence type="predicted"/>
<gene>
    <name evidence="1" type="ORF">M569_13342</name>
</gene>
<dbReference type="PANTHER" id="PTHR36886">
    <property type="entry name" value="PROTEIN FRIGIDA-ESSENTIAL 1"/>
    <property type="match status" value="1"/>
</dbReference>
<dbReference type="EMBL" id="AUSU01006832">
    <property type="protein sequence ID" value="EPS61456.1"/>
    <property type="molecule type" value="Genomic_DNA"/>
</dbReference>
<dbReference type="OrthoDB" id="1935339at2759"/>
<dbReference type="AlphaFoldDB" id="S8CAR0"/>
<comment type="caution">
    <text evidence="1">The sequence shown here is derived from an EMBL/GenBank/DDBJ whole genome shotgun (WGS) entry which is preliminary data.</text>
</comment>